<dbReference type="Gene3D" id="3.70.10.10">
    <property type="match status" value="1"/>
</dbReference>
<dbReference type="InterPro" id="IPR000250">
    <property type="entry name" value="Peptidase_G1"/>
</dbReference>
<feature type="compositionally biased region" description="Polar residues" evidence="3">
    <location>
        <begin position="385"/>
        <end position="395"/>
    </location>
</feature>
<dbReference type="CDD" id="cd13426">
    <property type="entry name" value="Peptidase_G1"/>
    <property type="match status" value="1"/>
</dbReference>
<comment type="subcellular location">
    <subcellularLocation>
        <location evidence="1">Nucleus</location>
    </subcellularLocation>
</comment>
<evidence type="ECO:0000256" key="1">
    <source>
        <dbReference type="ARBA" id="ARBA00004123"/>
    </source>
</evidence>
<proteinExistence type="predicted"/>
<dbReference type="GO" id="GO:0044778">
    <property type="term" value="P:meiotic DNA integrity checkpoint signaling"/>
    <property type="evidence" value="ECO:0007669"/>
    <property type="project" value="TreeGrafter"/>
</dbReference>
<feature type="region of interest" description="Disordered" evidence="3">
    <location>
        <begin position="385"/>
        <end position="410"/>
    </location>
</feature>
<dbReference type="VEuPathDB" id="FungiDB:CC77DRAFT_1064267"/>
<accession>A0A4Q4NBE7</accession>
<dbReference type="Pfam" id="PF04005">
    <property type="entry name" value="Hus1"/>
    <property type="match status" value="1"/>
</dbReference>
<dbReference type="GO" id="GO:0033314">
    <property type="term" value="P:mitotic DNA replication checkpoint signaling"/>
    <property type="evidence" value="ECO:0007669"/>
    <property type="project" value="TreeGrafter"/>
</dbReference>
<dbReference type="SUPFAM" id="SSF49899">
    <property type="entry name" value="Concanavalin A-like lectins/glucanases"/>
    <property type="match status" value="1"/>
</dbReference>
<dbReference type="GO" id="GO:0030896">
    <property type="term" value="C:checkpoint clamp complex"/>
    <property type="evidence" value="ECO:0007669"/>
    <property type="project" value="InterPro"/>
</dbReference>
<dbReference type="PANTHER" id="PTHR12900:SF0">
    <property type="entry name" value="CHECKPOINT PROTEIN"/>
    <property type="match status" value="1"/>
</dbReference>
<dbReference type="GO" id="GO:0031573">
    <property type="term" value="P:mitotic intra-S DNA damage checkpoint signaling"/>
    <property type="evidence" value="ECO:0007669"/>
    <property type="project" value="TreeGrafter"/>
</dbReference>
<dbReference type="InterPro" id="IPR013320">
    <property type="entry name" value="ConA-like_dom_sf"/>
</dbReference>
<organism evidence="5 6">
    <name type="scientific">Alternaria alternata</name>
    <name type="common">Alternaria rot fungus</name>
    <name type="synonym">Torula alternata</name>
    <dbReference type="NCBI Taxonomy" id="5599"/>
    <lineage>
        <taxon>Eukaryota</taxon>
        <taxon>Fungi</taxon>
        <taxon>Dikarya</taxon>
        <taxon>Ascomycota</taxon>
        <taxon>Pezizomycotina</taxon>
        <taxon>Dothideomycetes</taxon>
        <taxon>Pleosporomycetidae</taxon>
        <taxon>Pleosporales</taxon>
        <taxon>Pleosporineae</taxon>
        <taxon>Pleosporaceae</taxon>
        <taxon>Alternaria</taxon>
        <taxon>Alternaria sect. Alternaria</taxon>
        <taxon>Alternaria alternata complex</taxon>
    </lineage>
</organism>
<evidence type="ECO:0000256" key="4">
    <source>
        <dbReference type="SAM" id="SignalP"/>
    </source>
</evidence>
<reference evidence="6" key="1">
    <citation type="journal article" date="2019" name="bioRxiv">
        <title>Genomics, evolutionary history and diagnostics of the Alternaria alternata species group including apple and Asian pear pathotypes.</title>
        <authorList>
            <person name="Armitage A.D."/>
            <person name="Cockerton H.M."/>
            <person name="Sreenivasaprasad S."/>
            <person name="Woodhall J.W."/>
            <person name="Lane C.R."/>
            <person name="Harrison R.J."/>
            <person name="Clarkson J.P."/>
        </authorList>
    </citation>
    <scope>NUCLEOTIDE SEQUENCE [LARGE SCALE GENOMIC DNA]</scope>
    <source>
        <strain evidence="6">FERA 1177</strain>
    </source>
</reference>
<dbReference type="PANTHER" id="PTHR12900">
    <property type="entry name" value="MITOTIC AND DNA DAMAGE CHECKPOINT PROTEIN HUS1"/>
    <property type="match status" value="1"/>
</dbReference>
<name>A0A4Q4NBE7_ALTAL</name>
<feature type="compositionally biased region" description="Acidic residues" evidence="3">
    <location>
        <begin position="396"/>
        <end position="410"/>
    </location>
</feature>
<dbReference type="GO" id="GO:0000723">
    <property type="term" value="P:telomere maintenance"/>
    <property type="evidence" value="ECO:0007669"/>
    <property type="project" value="TreeGrafter"/>
</dbReference>
<dbReference type="Proteomes" id="UP000291422">
    <property type="component" value="Unassembled WGS sequence"/>
</dbReference>
<evidence type="ECO:0000256" key="3">
    <source>
        <dbReference type="SAM" id="MobiDB-lite"/>
    </source>
</evidence>
<evidence type="ECO:0000256" key="2">
    <source>
        <dbReference type="ARBA" id="ARBA00023242"/>
    </source>
</evidence>
<dbReference type="GO" id="GO:0006508">
    <property type="term" value="P:proteolysis"/>
    <property type="evidence" value="ECO:0007669"/>
    <property type="project" value="InterPro"/>
</dbReference>
<keyword evidence="2" id="KW-0539">Nucleus</keyword>
<dbReference type="Gene3D" id="2.60.120.700">
    <property type="entry name" value="Peptidase G1"/>
    <property type="match status" value="1"/>
</dbReference>
<keyword evidence="4" id="KW-0732">Signal</keyword>
<dbReference type="InterPro" id="IPR007150">
    <property type="entry name" value="HUS1/Mec3"/>
</dbReference>
<dbReference type="EMBL" id="PDXD01000023">
    <property type="protein sequence ID" value="RYN72921.1"/>
    <property type="molecule type" value="Genomic_DNA"/>
</dbReference>
<evidence type="ECO:0008006" key="7">
    <source>
        <dbReference type="Google" id="ProtNLM"/>
    </source>
</evidence>
<dbReference type="AlphaFoldDB" id="A0A4Q4NBE7"/>
<dbReference type="GO" id="GO:0035861">
    <property type="term" value="C:site of double-strand break"/>
    <property type="evidence" value="ECO:0007669"/>
    <property type="project" value="TreeGrafter"/>
</dbReference>
<feature type="region of interest" description="Disordered" evidence="3">
    <location>
        <begin position="530"/>
        <end position="555"/>
    </location>
</feature>
<gene>
    <name evidence="5" type="ORF">AA0117_g8073</name>
</gene>
<dbReference type="GO" id="GO:0000724">
    <property type="term" value="P:double-strand break repair via homologous recombination"/>
    <property type="evidence" value="ECO:0007669"/>
    <property type="project" value="TreeGrafter"/>
</dbReference>
<dbReference type="Pfam" id="PF01828">
    <property type="entry name" value="Peptidase_A4"/>
    <property type="match status" value="1"/>
</dbReference>
<dbReference type="GO" id="GO:0006289">
    <property type="term" value="P:nucleotide-excision repair"/>
    <property type="evidence" value="ECO:0007669"/>
    <property type="project" value="TreeGrafter"/>
</dbReference>
<dbReference type="GO" id="GO:0070007">
    <property type="term" value="F:glutamic-type endopeptidase activity"/>
    <property type="evidence" value="ECO:0007669"/>
    <property type="project" value="InterPro"/>
</dbReference>
<comment type="caution">
    <text evidence="5">The sequence shown here is derived from an EMBL/GenBank/DDBJ whole genome shotgun (WGS) entry which is preliminary data.</text>
</comment>
<evidence type="ECO:0000313" key="6">
    <source>
        <dbReference type="Proteomes" id="UP000291422"/>
    </source>
</evidence>
<feature type="chain" id="PRO_5020785803" description="Checkpoint protein" evidence="4">
    <location>
        <begin position="17"/>
        <end position="621"/>
    </location>
</feature>
<sequence length="621" mass="66223">MRTAALLACCVSAASAAFDLNRGGAVLKAPAGDSFATVTGTFTVPNLSGTNRLSIWVGIGDTLEQDNVLGGGIVYNSTLNSFSAYFPGTVTDTTSTVPVANGNSITVTVNVATAGGTVTIENKTQNKRTTQTLAAPTGVDPSALTALAADWFVQAYQVIPGQLVATPNFGTVSFTAVTATTKSGVNVPISGAGRYEIQGTSGQAWKNACDIEVLIRDDDDTRRRDDDDNADDGVGEAAAMTFAWAAFPSTFLDASRHPACIVRRQRKDALQGVNTEHYNLYEQLTASLNSLGPLAWVKLSEEQVCFTIIPEQGTQVWAVLSIDSIFESISVQSAADNVINLEVPLASLNRALKSAFNATSAQIRLTKKDNLPVLALTVTTTPSSNTYSAFPTTSTNEDDDDDEYGDDDDDGFDAAFDNEFGGGNRETIITQEIPIRVLAPDTVAHLHEPVCREPDVHIILPPLMQLKSISDRFTKLALADTTKASSATTAARTRLDVSANMHGCLKISIRSDAMNISSIWTDLSNPELDPGHVAGGEDGVAEHPSTRMKQLGSADGRSEEGWATVRIDGRDWGKVMSVGRLGGRVIACFCHEHALILYVYLPNDNGEDESVLTYFISSYST</sequence>
<evidence type="ECO:0000313" key="5">
    <source>
        <dbReference type="EMBL" id="RYN72921.1"/>
    </source>
</evidence>
<feature type="signal peptide" evidence="4">
    <location>
        <begin position="1"/>
        <end position="16"/>
    </location>
</feature>
<protein>
    <recommendedName>
        <fullName evidence="7">Checkpoint protein</fullName>
    </recommendedName>
</protein>
<dbReference type="VEuPathDB" id="FungiDB:CC77DRAFT_1075240"/>
<dbReference type="InterPro" id="IPR038656">
    <property type="entry name" value="Peptidase_G1_sf"/>
</dbReference>